<feature type="binding site" evidence="16">
    <location>
        <position position="192"/>
    </location>
    <ligand>
        <name>S-adenosyl-L-methionine</name>
        <dbReference type="ChEBI" id="CHEBI:59789"/>
        <label>2</label>
    </ligand>
</feature>
<evidence type="ECO:0000256" key="13">
    <source>
        <dbReference type="ARBA" id="ARBA00024295"/>
    </source>
</evidence>
<dbReference type="CDD" id="cd01335">
    <property type="entry name" value="Radical_SAM"/>
    <property type="match status" value="1"/>
</dbReference>
<dbReference type="InterPro" id="IPR058240">
    <property type="entry name" value="rSAM_sf"/>
</dbReference>
<dbReference type="GO" id="GO:0051989">
    <property type="term" value="F:coproporphyrinogen dehydrogenase activity"/>
    <property type="evidence" value="ECO:0007669"/>
    <property type="project" value="UniProtKB-EC"/>
</dbReference>
<dbReference type="GO" id="GO:0006782">
    <property type="term" value="P:protoporphyrinogen IX biosynthetic process"/>
    <property type="evidence" value="ECO:0007669"/>
    <property type="project" value="UniProtKB-UniPathway"/>
</dbReference>
<comment type="caution">
    <text evidence="19">The sequence shown here is derived from an EMBL/GenBank/DDBJ whole genome shotgun (WGS) entry which is preliminary data.</text>
</comment>
<keyword evidence="20" id="KW-1185">Reference proteome</keyword>
<dbReference type="Pfam" id="PF04055">
    <property type="entry name" value="Radical_SAM"/>
    <property type="match status" value="1"/>
</dbReference>
<dbReference type="GO" id="GO:0051539">
    <property type="term" value="F:4 iron, 4 sulfur cluster binding"/>
    <property type="evidence" value="ECO:0007669"/>
    <property type="project" value="UniProtKB-KW"/>
</dbReference>
<evidence type="ECO:0000259" key="18">
    <source>
        <dbReference type="PROSITE" id="PS51918"/>
    </source>
</evidence>
<keyword evidence="7 15" id="KW-0949">S-adenosyl-L-methionine</keyword>
<evidence type="ECO:0000256" key="11">
    <source>
        <dbReference type="ARBA" id="ARBA00023014"/>
    </source>
</evidence>
<dbReference type="GO" id="GO:0004109">
    <property type="term" value="F:coproporphyrinogen oxidase activity"/>
    <property type="evidence" value="ECO:0007669"/>
    <property type="project" value="InterPro"/>
</dbReference>
<evidence type="ECO:0000256" key="10">
    <source>
        <dbReference type="ARBA" id="ARBA00023004"/>
    </source>
</evidence>
<keyword evidence="12 15" id="KW-0627">Porphyrin biosynthesis</keyword>
<feature type="binding site" evidence="16">
    <location>
        <position position="153"/>
    </location>
    <ligand>
        <name>S-adenosyl-L-methionine</name>
        <dbReference type="ChEBI" id="CHEBI:59789"/>
        <label>1</label>
    </ligand>
</feature>
<dbReference type="Proteomes" id="UP000094291">
    <property type="component" value="Unassembled WGS sequence"/>
</dbReference>
<dbReference type="FunFam" id="1.10.10.920:FF:000001">
    <property type="entry name" value="Coproporphyrinogen-III oxidase"/>
    <property type="match status" value="1"/>
</dbReference>
<feature type="binding site" evidence="17">
    <location>
        <position position="74"/>
    </location>
    <ligand>
        <name>[4Fe-4S] cluster</name>
        <dbReference type="ChEBI" id="CHEBI:49883"/>
        <note>4Fe-4S-S-AdoMet</note>
    </ligand>
</feature>
<dbReference type="Pfam" id="PF06969">
    <property type="entry name" value="HemN_C"/>
    <property type="match status" value="1"/>
</dbReference>
<evidence type="ECO:0000256" key="3">
    <source>
        <dbReference type="ARBA" id="ARBA00005493"/>
    </source>
</evidence>
<dbReference type="InterPro" id="IPR004558">
    <property type="entry name" value="Coprogen_oxidase_HemN"/>
</dbReference>
<proteinExistence type="inferred from homology"/>
<feature type="binding site" evidence="16">
    <location>
        <position position="251"/>
    </location>
    <ligand>
        <name>S-adenosyl-L-methionine</name>
        <dbReference type="ChEBI" id="CHEBI:59789"/>
        <label>2</label>
    </ligand>
</feature>
<evidence type="ECO:0000256" key="15">
    <source>
        <dbReference type="PIRNR" id="PIRNR000167"/>
    </source>
</evidence>
<feature type="binding site" evidence="16">
    <location>
        <position position="217"/>
    </location>
    <ligand>
        <name>S-adenosyl-L-methionine</name>
        <dbReference type="ChEBI" id="CHEBI:59789"/>
        <label>2</label>
    </ligand>
</feature>
<dbReference type="RefSeq" id="WP_068998827.1">
    <property type="nucleotide sequence ID" value="NZ_MDTQ01000001.1"/>
</dbReference>
<comment type="function">
    <text evidence="13">Involved in the heme biosynthesis. Catalyzes the anaerobic oxidative decarboxylation of propionate groups of rings A and B of coproporphyrinogen III to yield the vinyl groups in protoporphyrinogen IX.</text>
</comment>
<dbReference type="PIRSF" id="PIRSF000167">
    <property type="entry name" value="HemN"/>
    <property type="match status" value="1"/>
</dbReference>
<evidence type="ECO:0000256" key="7">
    <source>
        <dbReference type="ARBA" id="ARBA00022691"/>
    </source>
</evidence>
<dbReference type="SUPFAM" id="SSF102114">
    <property type="entry name" value="Radical SAM enzymes"/>
    <property type="match status" value="1"/>
</dbReference>
<feature type="binding site" evidence="16">
    <location>
        <begin position="73"/>
        <end position="75"/>
    </location>
    <ligand>
        <name>S-adenosyl-L-methionine</name>
        <dbReference type="ChEBI" id="CHEBI:59789"/>
        <label>2</label>
    </ligand>
</feature>
<evidence type="ECO:0000256" key="1">
    <source>
        <dbReference type="ARBA" id="ARBA00004496"/>
    </source>
</evidence>
<evidence type="ECO:0000313" key="19">
    <source>
        <dbReference type="EMBL" id="ODC04047.1"/>
    </source>
</evidence>
<keyword evidence="8 15" id="KW-0479">Metal-binding</keyword>
<dbReference type="EC" id="1.3.98.3" evidence="15"/>
<comment type="cofactor">
    <cofactor evidence="15 17">
        <name>[4Fe-4S] cluster</name>
        <dbReference type="ChEBI" id="CHEBI:49883"/>
    </cofactor>
    <text evidence="15 17">Binds 1 [4Fe-4S] cluster. The cluster is coordinated with 3 cysteines and an exchangeable S-adenosyl-L-methionine.</text>
</comment>
<dbReference type="GO" id="GO:0005737">
    <property type="term" value="C:cytoplasm"/>
    <property type="evidence" value="ECO:0007669"/>
    <property type="project" value="UniProtKB-SubCell"/>
</dbReference>
<comment type="subunit">
    <text evidence="4">Monomer.</text>
</comment>
<evidence type="ECO:0000256" key="9">
    <source>
        <dbReference type="ARBA" id="ARBA00023002"/>
    </source>
</evidence>
<keyword evidence="9 15" id="KW-0560">Oxidoreductase</keyword>
<evidence type="ECO:0000256" key="5">
    <source>
        <dbReference type="ARBA" id="ARBA00022485"/>
    </source>
</evidence>
<evidence type="ECO:0000256" key="12">
    <source>
        <dbReference type="ARBA" id="ARBA00023244"/>
    </source>
</evidence>
<dbReference type="NCBIfam" id="TIGR00538">
    <property type="entry name" value="hemN"/>
    <property type="match status" value="1"/>
</dbReference>
<dbReference type="PANTHER" id="PTHR13932">
    <property type="entry name" value="COPROPORPHYRINIGEN III OXIDASE"/>
    <property type="match status" value="1"/>
</dbReference>
<dbReference type="FunFam" id="3.80.30.20:FF:000012">
    <property type="entry name" value="Coproporphyrinogen-III oxidase"/>
    <property type="match status" value="1"/>
</dbReference>
<evidence type="ECO:0000256" key="14">
    <source>
        <dbReference type="ARBA" id="ARBA00048321"/>
    </source>
</evidence>
<comment type="pathway">
    <text evidence="2 15">Porphyrin-containing compound metabolism; protoporphyrin-IX biosynthesis; protoporphyrinogen-IX from coproporphyrinogen-III (AdoMet route): step 1/1.</text>
</comment>
<dbReference type="InterPro" id="IPR006638">
    <property type="entry name" value="Elp3/MiaA/NifB-like_rSAM"/>
</dbReference>
<dbReference type="Gene3D" id="1.10.10.920">
    <property type="match status" value="1"/>
</dbReference>
<dbReference type="InterPro" id="IPR010723">
    <property type="entry name" value="HemN_C"/>
</dbReference>
<feature type="binding site" evidence="16">
    <location>
        <position position="337"/>
    </location>
    <ligand>
        <name>S-adenosyl-L-methionine</name>
        <dbReference type="ChEBI" id="CHEBI:59789"/>
        <label>1</label>
    </ligand>
</feature>
<dbReference type="EMBL" id="MDTQ01000001">
    <property type="protein sequence ID" value="ODC04047.1"/>
    <property type="molecule type" value="Genomic_DNA"/>
</dbReference>
<dbReference type="InterPro" id="IPR034505">
    <property type="entry name" value="Coproporphyrinogen-III_oxidase"/>
</dbReference>
<dbReference type="AlphaFoldDB" id="A0A1E2VAN3"/>
<feature type="binding site" evidence="17">
    <location>
        <position position="71"/>
    </location>
    <ligand>
        <name>[4Fe-4S] cluster</name>
        <dbReference type="ChEBI" id="CHEBI:49883"/>
        <note>4Fe-4S-S-AdoMet</note>
    </ligand>
</feature>
<evidence type="ECO:0000256" key="16">
    <source>
        <dbReference type="PIRSR" id="PIRSR000167-1"/>
    </source>
</evidence>
<protein>
    <recommendedName>
        <fullName evidence="15">Coproporphyrinogen-III oxidase</fullName>
        <ecNumber evidence="15">1.3.98.3</ecNumber>
    </recommendedName>
</protein>
<keyword evidence="6 15" id="KW-0963">Cytoplasm</keyword>
<dbReference type="SFLD" id="SFLDG01065">
    <property type="entry name" value="anaerobic_coproporphyrinogen-I"/>
    <property type="match status" value="1"/>
</dbReference>
<evidence type="ECO:0000256" key="4">
    <source>
        <dbReference type="ARBA" id="ARBA00011245"/>
    </source>
</evidence>
<comment type="subcellular location">
    <subcellularLocation>
        <location evidence="1 15">Cytoplasm</location>
    </subcellularLocation>
</comment>
<dbReference type="PANTHER" id="PTHR13932:SF6">
    <property type="entry name" value="OXYGEN-INDEPENDENT COPROPORPHYRINOGEN III OXIDASE"/>
    <property type="match status" value="1"/>
</dbReference>
<gene>
    <name evidence="19" type="ORF">BFW38_11375</name>
</gene>
<comment type="catalytic activity">
    <reaction evidence="14 15">
        <text>coproporphyrinogen III + 2 S-adenosyl-L-methionine = protoporphyrinogen IX + 2 5'-deoxyadenosine + 2 L-methionine + 2 CO2</text>
        <dbReference type="Rhea" id="RHEA:15425"/>
        <dbReference type="ChEBI" id="CHEBI:16526"/>
        <dbReference type="ChEBI" id="CHEBI:17319"/>
        <dbReference type="ChEBI" id="CHEBI:57307"/>
        <dbReference type="ChEBI" id="CHEBI:57309"/>
        <dbReference type="ChEBI" id="CHEBI:57844"/>
        <dbReference type="ChEBI" id="CHEBI:59789"/>
        <dbReference type="EC" id="1.3.98.3"/>
    </reaction>
</comment>
<keyword evidence="5 15" id="KW-0004">4Fe-4S</keyword>
<dbReference type="UniPathway" id="UPA00251">
    <property type="reaction ID" value="UER00323"/>
</dbReference>
<accession>A0A1E2VAN3</accession>
<keyword evidence="10 15" id="KW-0408">Iron</keyword>
<sequence length="465" mass="53254">MKHPDLTRIDWQPELIKRYDLAGPRYTSYPTAPQFHSGFTEQDYRQALSESNASGAPLSLYFHIPFCAKICFYCGCNKIATKDTRKCEPYLAHLIQEMDMLAAHIDTQRSVEQLHWGGGTPTFLSDEQMRRLMDATRERFNLRDDDQGDYSIELDPREVGDTTLPLLRELGFNRVSIGVQDLDLEVQQAINRVQPREMSQRVLDESRALGFRSINFDLIYGLPHQDLARFSDTLEQVIEMGPDRLSVFNYAHLPSRFKPQRRINEADLPSADEKLKILEHSIGRLVKAGYVYIGMDHFAKPDDSLSLAQREGRLHRNFQGYTTHSECDLLAIGASSIGQVGPTYIQNHHDAEAYQASIGNQQFATIRGLKLTQDDIIRRAAINQLICHFELDGDTFGQQHDIAFNDYFADELIRLQQHEQDGLLERQGNRLVVTPAGRLLIRSICMVFDAYLNQSQQTQKYSRII</sequence>
<dbReference type="STRING" id="197479.BFW38_11375"/>
<dbReference type="Gene3D" id="3.30.750.200">
    <property type="match status" value="1"/>
</dbReference>
<dbReference type="PROSITE" id="PS51918">
    <property type="entry name" value="RADICAL_SAM"/>
    <property type="match status" value="1"/>
</dbReference>
<feature type="binding site" evidence="16">
    <location>
        <position position="180"/>
    </location>
    <ligand>
        <name>S-adenosyl-L-methionine</name>
        <dbReference type="ChEBI" id="CHEBI:59789"/>
        <label>2</label>
    </ligand>
</feature>
<dbReference type="OrthoDB" id="9808022at2"/>
<feature type="binding site" evidence="16">
    <location>
        <begin position="119"/>
        <end position="120"/>
    </location>
    <ligand>
        <name>S-adenosyl-L-methionine</name>
        <dbReference type="ChEBI" id="CHEBI:59789"/>
        <label>2</label>
    </ligand>
</feature>
<evidence type="ECO:0000256" key="8">
    <source>
        <dbReference type="ARBA" id="ARBA00022723"/>
    </source>
</evidence>
<dbReference type="GO" id="GO:0046872">
    <property type="term" value="F:metal ion binding"/>
    <property type="evidence" value="ECO:0007669"/>
    <property type="project" value="UniProtKB-KW"/>
</dbReference>
<dbReference type="InterPro" id="IPR007197">
    <property type="entry name" value="rSAM"/>
</dbReference>
<evidence type="ECO:0000256" key="6">
    <source>
        <dbReference type="ARBA" id="ARBA00022490"/>
    </source>
</evidence>
<evidence type="ECO:0000313" key="20">
    <source>
        <dbReference type="Proteomes" id="UP000094291"/>
    </source>
</evidence>
<dbReference type="SMART" id="SM00729">
    <property type="entry name" value="Elp3"/>
    <property type="match status" value="1"/>
</dbReference>
<keyword evidence="11 15" id="KW-0411">Iron-sulfur</keyword>
<feature type="binding site" evidence="16">
    <location>
        <position position="61"/>
    </location>
    <ligand>
        <name>S-adenosyl-L-methionine</name>
        <dbReference type="ChEBI" id="CHEBI:59789"/>
        <label>1</label>
    </ligand>
</feature>
<feature type="domain" description="Radical SAM core" evidence="18">
    <location>
        <begin position="52"/>
        <end position="285"/>
    </location>
</feature>
<dbReference type="SFLD" id="SFLDF00277">
    <property type="entry name" value="oxygen-independent_coproporphy"/>
    <property type="match status" value="1"/>
</dbReference>
<name>A0A1E2VAN3_9GAMM</name>
<feature type="binding site" evidence="17">
    <location>
        <position position="67"/>
    </location>
    <ligand>
        <name>[4Fe-4S] cluster</name>
        <dbReference type="ChEBI" id="CHEBI:49883"/>
        <note>4Fe-4S-S-AdoMet</note>
    </ligand>
</feature>
<feature type="binding site" evidence="16">
    <location>
        <position position="118"/>
    </location>
    <ligand>
        <name>S-adenosyl-L-methionine</name>
        <dbReference type="ChEBI" id="CHEBI:59789"/>
        <label>1</label>
    </ligand>
</feature>
<evidence type="ECO:0000256" key="17">
    <source>
        <dbReference type="PIRSR" id="PIRSR000167-2"/>
    </source>
</evidence>
<reference evidence="19 20" key="1">
    <citation type="submission" date="2016-08" db="EMBL/GenBank/DDBJ databases">
        <authorList>
            <person name="Seilhamer J.J."/>
        </authorList>
    </citation>
    <scope>NUCLEOTIDE SEQUENCE [LARGE SCALE GENOMIC DNA]</scope>
    <source>
        <strain evidence="19 20">PH27A</strain>
    </source>
</reference>
<evidence type="ECO:0000256" key="2">
    <source>
        <dbReference type="ARBA" id="ARBA00004785"/>
    </source>
</evidence>
<comment type="similarity">
    <text evidence="3 15">Belongs to the anaerobic coproporphyrinogen-III oxidase family.</text>
</comment>
<dbReference type="SFLD" id="SFLDS00029">
    <property type="entry name" value="Radical_SAM"/>
    <property type="match status" value="1"/>
</dbReference>
<organism evidence="19 20">
    <name type="scientific">Terasakiispira papahanaumokuakeensis</name>
    <dbReference type="NCBI Taxonomy" id="197479"/>
    <lineage>
        <taxon>Bacteria</taxon>
        <taxon>Pseudomonadati</taxon>
        <taxon>Pseudomonadota</taxon>
        <taxon>Gammaproteobacteria</taxon>
        <taxon>Oceanospirillales</taxon>
        <taxon>Terasakiispira</taxon>
    </lineage>
</organism>